<sequence length="58" mass="6713">MLTCILVLVDLKRKIMGKDEKSKTKSYHSIASFIKKTGIFHNVFLCYMLTQTQITAKF</sequence>
<reference evidence="1" key="2">
    <citation type="journal article" date="2015" name="Fish Shellfish Immunol.">
        <title>Early steps in the European eel (Anguilla anguilla)-Vibrio vulnificus interaction in the gills: Role of the RtxA13 toxin.</title>
        <authorList>
            <person name="Callol A."/>
            <person name="Pajuelo D."/>
            <person name="Ebbesson L."/>
            <person name="Teles M."/>
            <person name="MacKenzie S."/>
            <person name="Amaro C."/>
        </authorList>
    </citation>
    <scope>NUCLEOTIDE SEQUENCE</scope>
</reference>
<evidence type="ECO:0000313" key="1">
    <source>
        <dbReference type="EMBL" id="JAH66756.1"/>
    </source>
</evidence>
<organism evidence="1">
    <name type="scientific">Anguilla anguilla</name>
    <name type="common">European freshwater eel</name>
    <name type="synonym">Muraena anguilla</name>
    <dbReference type="NCBI Taxonomy" id="7936"/>
    <lineage>
        <taxon>Eukaryota</taxon>
        <taxon>Metazoa</taxon>
        <taxon>Chordata</taxon>
        <taxon>Craniata</taxon>
        <taxon>Vertebrata</taxon>
        <taxon>Euteleostomi</taxon>
        <taxon>Actinopterygii</taxon>
        <taxon>Neopterygii</taxon>
        <taxon>Teleostei</taxon>
        <taxon>Anguilliformes</taxon>
        <taxon>Anguillidae</taxon>
        <taxon>Anguilla</taxon>
    </lineage>
</organism>
<protein>
    <submittedName>
        <fullName evidence="1">Uncharacterized protein</fullName>
    </submittedName>
</protein>
<accession>A0A0E9ULY5</accession>
<reference evidence="1" key="1">
    <citation type="submission" date="2014-11" db="EMBL/GenBank/DDBJ databases">
        <authorList>
            <person name="Amaro Gonzalez C."/>
        </authorList>
    </citation>
    <scope>NUCLEOTIDE SEQUENCE</scope>
</reference>
<dbReference type="AlphaFoldDB" id="A0A0E9ULY5"/>
<proteinExistence type="predicted"/>
<dbReference type="EMBL" id="GBXM01041821">
    <property type="protein sequence ID" value="JAH66756.1"/>
    <property type="molecule type" value="Transcribed_RNA"/>
</dbReference>
<name>A0A0E9ULY5_ANGAN</name>